<sequence length="88" mass="9665">MPPVRSLCYTRASVPCTSYRSSNLFRIPHALASISSDLLRNNQCPHRMLSTATSIAAPKAVRLWSCGGSPPGALFNIYDLYSIQTQVH</sequence>
<evidence type="ECO:0000313" key="2">
    <source>
        <dbReference type="Proteomes" id="UP000092993"/>
    </source>
</evidence>
<keyword evidence="2" id="KW-1185">Reference proteome</keyword>
<organism evidence="1 2">
    <name type="scientific">Grifola frondosa</name>
    <name type="common">Maitake</name>
    <name type="synonym">Polyporus frondosus</name>
    <dbReference type="NCBI Taxonomy" id="5627"/>
    <lineage>
        <taxon>Eukaryota</taxon>
        <taxon>Fungi</taxon>
        <taxon>Dikarya</taxon>
        <taxon>Basidiomycota</taxon>
        <taxon>Agaricomycotina</taxon>
        <taxon>Agaricomycetes</taxon>
        <taxon>Polyporales</taxon>
        <taxon>Grifolaceae</taxon>
        <taxon>Grifola</taxon>
    </lineage>
</organism>
<accession>A0A1C7MEV4</accession>
<evidence type="ECO:0000313" key="1">
    <source>
        <dbReference type="EMBL" id="OBZ75435.1"/>
    </source>
</evidence>
<reference evidence="1 2" key="1">
    <citation type="submission" date="2016-03" db="EMBL/GenBank/DDBJ databases">
        <title>Whole genome sequencing of Grifola frondosa 9006-11.</title>
        <authorList>
            <person name="Min B."/>
            <person name="Park H."/>
            <person name="Kim J.-G."/>
            <person name="Cho H."/>
            <person name="Oh Y.-L."/>
            <person name="Kong W.-S."/>
            <person name="Choi I.-G."/>
        </authorList>
    </citation>
    <scope>NUCLEOTIDE SEQUENCE [LARGE SCALE GENOMIC DNA]</scope>
    <source>
        <strain evidence="1 2">9006-11</strain>
    </source>
</reference>
<gene>
    <name evidence="1" type="ORF">A0H81_04410</name>
</gene>
<protein>
    <submittedName>
        <fullName evidence="1">Uncharacterized protein</fullName>
    </submittedName>
</protein>
<name>A0A1C7MEV4_GRIFR</name>
<proteinExistence type="predicted"/>
<dbReference type="Proteomes" id="UP000092993">
    <property type="component" value="Unassembled WGS sequence"/>
</dbReference>
<dbReference type="AlphaFoldDB" id="A0A1C7MEV4"/>
<dbReference type="EMBL" id="LUGG01000004">
    <property type="protein sequence ID" value="OBZ75435.1"/>
    <property type="molecule type" value="Genomic_DNA"/>
</dbReference>
<comment type="caution">
    <text evidence="1">The sequence shown here is derived from an EMBL/GenBank/DDBJ whole genome shotgun (WGS) entry which is preliminary data.</text>
</comment>